<feature type="transmembrane region" description="Helical" evidence="1">
    <location>
        <begin position="390"/>
        <end position="414"/>
    </location>
</feature>
<dbReference type="OrthoDB" id="3653743at2"/>
<sequence>MQLPWRRAPRAALSSPLTVLVTVVASLLLSFVAGAAVLHASSAGSAAISYQVGRNCEQNMAPTFRLQRMTYPETSRLLDTARTEGRNFGFDHQVASVYTGVGYVDFNGIHPYGRIGYRDGAYDHLTVLQGGDRNGTWVPESFAKSAHVKLGDRGMYGTLPPVTAIYQDITDTSSGFWCTEKEEVTVNALAGEGRSAAVIFVPRLSDLAKIDVPVATVGTAPPKVPLTDDTPAFLTVVHYQLSPVPDTVAAAGDATGRGQQLIDRMKTVYVPTNTTYYDSRTLNYGNYFAKSVEVAKESQTKVRASTLPLTIISLIVGLIGLAAVAVQWCQRRQAELRLLWSRGSGPVALGGRSVLELAVPLMLGSALGTGAALLLRSWYAPPGALPDGTIPLTIALVLAITVAGLVVLGLTTALRTRQLFQGKGSTTRLGKVLRFVPWELITAVLAFLAWLRLDSRPQTPRPGSALIETDATGLAFPLLVVVTVALLLTRLTRWGLALSHKRSMWRWPAGHLAMRRLAAATGSAIGILLVGILAVGTLTVGSGIADAQQQALETKSGLLVGANSSVNIAAETGRDPSTLPKDVAEHSTVVGLLQEPQRTVLVVDPATFTQGAWLGDRDAGEVQRMLASLGPGQAIRNAHAPAGTIDIPYAGKVQTTASVGSFPFLGTKTGYIMTRSAVPDIHDLVSFQLWSSLPLDRLNADLDQAGIPHYYSQTVTKALDGLPFLTVTWTFTFVAALGMVLAVVAAVALVLAVEVRRRQNAVSGALATRMGLRRRTLTASHVLELGTLAGLSTTAGCAAGLITTGVSVPLFDPAPWLRPVASIPDMAPLVLVIYLVTAAVVAMVSWTAVRSVRTAHVGELIRG</sequence>
<dbReference type="Proteomes" id="UP000295444">
    <property type="component" value="Unassembled WGS sequence"/>
</dbReference>
<feature type="transmembrane region" description="Helical" evidence="1">
    <location>
        <begin position="307"/>
        <end position="329"/>
    </location>
</feature>
<proteinExistence type="predicted"/>
<evidence type="ECO:0000313" key="3">
    <source>
        <dbReference type="Proteomes" id="UP000295444"/>
    </source>
</evidence>
<gene>
    <name evidence="2" type="ORF">EV186_108425</name>
</gene>
<feature type="transmembrane region" description="Helical" evidence="1">
    <location>
        <begin position="826"/>
        <end position="849"/>
    </location>
</feature>
<dbReference type="AlphaFoldDB" id="A0A4R6RYI9"/>
<feature type="transmembrane region" description="Helical" evidence="1">
    <location>
        <begin position="729"/>
        <end position="753"/>
    </location>
</feature>
<keyword evidence="3" id="KW-1185">Reference proteome</keyword>
<keyword evidence="1" id="KW-0472">Membrane</keyword>
<reference evidence="2 3" key="1">
    <citation type="submission" date="2019-03" db="EMBL/GenBank/DDBJ databases">
        <title>Genomic Encyclopedia of Type Strains, Phase IV (KMG-IV): sequencing the most valuable type-strain genomes for metagenomic binning, comparative biology and taxonomic classification.</title>
        <authorList>
            <person name="Goeker M."/>
        </authorList>
    </citation>
    <scope>NUCLEOTIDE SEQUENCE [LARGE SCALE GENOMIC DNA]</scope>
    <source>
        <strain evidence="2 3">DSM 45361</strain>
    </source>
</reference>
<feature type="transmembrane region" description="Helical" evidence="1">
    <location>
        <begin position="517"/>
        <end position="540"/>
    </location>
</feature>
<keyword evidence="1" id="KW-1133">Transmembrane helix</keyword>
<name>A0A4R6RYI9_LABRH</name>
<organism evidence="2 3">
    <name type="scientific">Labedaea rhizosphaerae</name>
    <dbReference type="NCBI Taxonomy" id="598644"/>
    <lineage>
        <taxon>Bacteria</taxon>
        <taxon>Bacillati</taxon>
        <taxon>Actinomycetota</taxon>
        <taxon>Actinomycetes</taxon>
        <taxon>Pseudonocardiales</taxon>
        <taxon>Pseudonocardiaceae</taxon>
        <taxon>Labedaea</taxon>
    </lineage>
</organism>
<dbReference type="RefSeq" id="WP_133853740.1">
    <property type="nucleotide sequence ID" value="NZ_SNXZ01000008.1"/>
</dbReference>
<feature type="transmembrane region" description="Helical" evidence="1">
    <location>
        <begin position="357"/>
        <end position="378"/>
    </location>
</feature>
<feature type="transmembrane region" description="Helical" evidence="1">
    <location>
        <begin position="435"/>
        <end position="453"/>
    </location>
</feature>
<evidence type="ECO:0000256" key="1">
    <source>
        <dbReference type="SAM" id="Phobius"/>
    </source>
</evidence>
<dbReference type="EMBL" id="SNXZ01000008">
    <property type="protein sequence ID" value="TDP92212.1"/>
    <property type="molecule type" value="Genomic_DNA"/>
</dbReference>
<comment type="caution">
    <text evidence="2">The sequence shown here is derived from an EMBL/GenBank/DDBJ whole genome shotgun (WGS) entry which is preliminary data.</text>
</comment>
<accession>A0A4R6RYI9</accession>
<evidence type="ECO:0000313" key="2">
    <source>
        <dbReference type="EMBL" id="TDP92212.1"/>
    </source>
</evidence>
<feature type="transmembrane region" description="Helical" evidence="1">
    <location>
        <begin position="473"/>
        <end position="496"/>
    </location>
</feature>
<keyword evidence="1" id="KW-0812">Transmembrane</keyword>
<feature type="transmembrane region" description="Helical" evidence="1">
    <location>
        <begin position="782"/>
        <end position="806"/>
    </location>
</feature>
<protein>
    <submittedName>
        <fullName evidence="2">Putative ABC transport system permease protein</fullName>
    </submittedName>
</protein>